<dbReference type="GO" id="GO:0019894">
    <property type="term" value="F:kinesin binding"/>
    <property type="evidence" value="ECO:0007669"/>
    <property type="project" value="TreeGrafter"/>
</dbReference>
<dbReference type="GO" id="GO:0005078">
    <property type="term" value="F:MAP-kinase scaffold activity"/>
    <property type="evidence" value="ECO:0007669"/>
    <property type="project" value="InterPro"/>
</dbReference>
<evidence type="ECO:0000259" key="18">
    <source>
        <dbReference type="PROSITE" id="PS51776"/>
    </source>
</evidence>
<keyword evidence="8" id="KW-0963">Cytoplasm</keyword>
<evidence type="ECO:0000256" key="3">
    <source>
        <dbReference type="ARBA" id="ARBA00004541"/>
    </source>
</evidence>
<feature type="compositionally biased region" description="Low complexity" evidence="17">
    <location>
        <begin position="233"/>
        <end position="247"/>
    </location>
</feature>
<feature type="compositionally biased region" description="Basic and acidic residues" evidence="17">
    <location>
        <begin position="705"/>
        <end position="726"/>
    </location>
</feature>
<dbReference type="PROSITE" id="PS51777">
    <property type="entry name" value="RH2"/>
    <property type="match status" value="1"/>
</dbReference>
<feature type="region of interest" description="Disordered" evidence="17">
    <location>
        <begin position="686"/>
        <end position="728"/>
    </location>
</feature>
<reference evidence="20" key="2">
    <citation type="submission" date="2025-09" db="UniProtKB">
        <authorList>
            <consortium name="Ensembl"/>
        </authorList>
    </citation>
    <scope>IDENTIFICATION</scope>
</reference>
<feature type="region of interest" description="Disordered" evidence="17">
    <location>
        <begin position="852"/>
        <end position="879"/>
    </location>
</feature>
<dbReference type="Gene3D" id="2.130.10.10">
    <property type="entry name" value="YVTN repeat-like/Quinoprotein amine dehydrogenase"/>
    <property type="match status" value="1"/>
</dbReference>
<dbReference type="GO" id="GO:0030426">
    <property type="term" value="C:growth cone"/>
    <property type="evidence" value="ECO:0007669"/>
    <property type="project" value="UniProtKB-SubCell"/>
</dbReference>
<dbReference type="GO" id="GO:0008432">
    <property type="term" value="F:JUN kinase binding"/>
    <property type="evidence" value="ECO:0007669"/>
    <property type="project" value="TreeGrafter"/>
</dbReference>
<dbReference type="SUPFAM" id="SSF50978">
    <property type="entry name" value="WD40 repeat-like"/>
    <property type="match status" value="1"/>
</dbReference>
<evidence type="ECO:0000313" key="21">
    <source>
        <dbReference type="Proteomes" id="UP000694557"/>
    </source>
</evidence>
<evidence type="ECO:0000256" key="15">
    <source>
        <dbReference type="ARBA" id="ARBA00076107"/>
    </source>
</evidence>
<dbReference type="Gene3D" id="1.20.58.1770">
    <property type="match status" value="1"/>
</dbReference>
<comment type="subcellular location">
    <subcellularLocation>
        <location evidence="2">Cell projection</location>
        <location evidence="2">Axon</location>
    </subcellularLocation>
    <subcellularLocation>
        <location evidence="1">Cell projection</location>
        <location evidence="1">Dendrite</location>
    </subcellularLocation>
    <subcellularLocation>
        <location evidence="6">Cell projection</location>
        <location evidence="6">Growth cone</location>
    </subcellularLocation>
    <subcellularLocation>
        <location evidence="5">Cytoplasm</location>
        <location evidence="5">Perinuclear region</location>
    </subcellularLocation>
    <subcellularLocation>
        <location evidence="3">Cytoplasmic vesicle</location>
    </subcellularLocation>
    <subcellularLocation>
        <location evidence="4">Golgi apparatus</location>
    </subcellularLocation>
</comment>
<feature type="region of interest" description="Disordered" evidence="17">
    <location>
        <begin position="178"/>
        <end position="278"/>
    </location>
</feature>
<evidence type="ECO:0000256" key="9">
    <source>
        <dbReference type="ARBA" id="ARBA00022553"/>
    </source>
</evidence>
<dbReference type="PANTHER" id="PTHR13886">
    <property type="entry name" value="JNK/SAPK-ASSOCIATED PROTEIN"/>
    <property type="match status" value="1"/>
</dbReference>
<evidence type="ECO:0000256" key="14">
    <source>
        <dbReference type="ARBA" id="ARBA00071163"/>
    </source>
</evidence>
<keyword evidence="21" id="KW-1185">Reference proteome</keyword>
<protein>
    <recommendedName>
        <fullName evidence="14">C-Jun-amino-terminal kinase-interacting protein 3</fullName>
    </recommendedName>
    <alternativeName>
        <fullName evidence="15">JNK MAP kinase scaffold protein 3</fullName>
    </alternativeName>
</protein>
<feature type="coiled-coil region" evidence="16">
    <location>
        <begin position="389"/>
        <end position="423"/>
    </location>
</feature>
<evidence type="ECO:0000256" key="12">
    <source>
        <dbReference type="ARBA" id="ARBA00023273"/>
    </source>
</evidence>
<feature type="compositionally biased region" description="Polar residues" evidence="17">
    <location>
        <begin position="222"/>
        <end position="232"/>
    </location>
</feature>
<dbReference type="FunFam" id="1.20.58.1770:FF:000001">
    <property type="entry name" value="C-Jun-amino-terminal kinase-interacting protein 3 isoform X1"/>
    <property type="match status" value="1"/>
</dbReference>
<dbReference type="PANTHER" id="PTHR13886:SF3">
    <property type="entry name" value="C-JUN-AMINO-TERMINAL KINASE-INTERACTING PROTEIN 3"/>
    <property type="match status" value="1"/>
</dbReference>
<proteinExistence type="inferred from homology"/>
<comment type="similarity">
    <text evidence="7">Belongs to the JIP scaffold family.</text>
</comment>
<evidence type="ECO:0000256" key="7">
    <source>
        <dbReference type="ARBA" id="ARBA00009866"/>
    </source>
</evidence>
<feature type="compositionally biased region" description="Polar residues" evidence="17">
    <location>
        <begin position="178"/>
        <end position="189"/>
    </location>
</feature>
<sequence>MMEIDEVVYQDDYGSVSVMSERVSGLANSIYREFERLISSYDEEVVKELMPLVVNVLENLDSVLTENQEHEVELELLKEDNEQLITQYEREKALRKQAEEKFIEFEDALEGEKKDLQTHVESLELQGKQLELKTKNYSDQITRLEERESDMKKVYNALHQRHTEMIQTYVEHIERSKMQQAGNNSQSEGPGSGRTKVERPPSLSLYPSGEGMGMDGSESDSVAATPSSTGSKSNTPTSSVPSATVTPLNEGFLPPGEFDPMSRGMKSAKHLSKNMEVQVSQETRNVSIGMGSSDEGSEFQEIIDSTPELDMCVDPRLYGGGNSPSQGIVNEAFGINTDSLYHEIKDAKSDIIGDVDAGAELLGMGKEVENLLTENKHLLETKNALNIVKNDLIAKVDELSGEHEVLREELEALRTAKNKVARKVPLLKPVYVQACLKFANDHLDDPEEEWEKYSSPMVDGDVTMTQRRRFTRVEMARVLMERNQYKERLMELQEAVRWTEMIRASRESPQMQEKKKSTIWQFFARLFSSSASPPPVKRPYYSVNIHYKSPSPAGFPQRRSHTMCQISTSNRTLEFFPEELASNGVASLISDSALSARREQRREQYRQVREHMRRDDGIMQACGWSIPPRFKQVPSLIKEDNRMKNVPVPVYCRPLVEKDPNRKLWCAAGVDLTGWKTCTQEVMTVKAGPGNSVTNPLAIEEGEGGDGKSNHSSPEKRKSKELHETDTMSSRVWILTSTHSASKVVIIDANQPGSLVDQFNVCNAHVLCISSVPAASESDYPAGEIVLDPGEGGGEETGGMEGMLAGITLVGCATNCSVVRSNCSSRTDTPVLDRGQGENPRDLSTVGKLHLAQSAEEATEATEVAEPAASETDGTLGPPGPFMEHVFTDPQPPVVDAGKYDRCAGQLKEEFNSPPQETEDGNDDPKACTSVVPTMWLGAQNGWLYVHSAVANWKKCLHSIKLKDSVLSLVHVKGRVLVALADGTLAIFHRSDDGQWDLSNYHLMDLGRPHHSIRCMAMVHDKVWCGYKNKIHVIQPKSMQIEKSFDAHPRRESQVRQLAWIGDGVWVSIRLDSTLRLYHALTHQHLQDVDIEPYVSKMLGTGKLGFSFVRITALLIGGNRLWVGTGNGVVISIPLTETNKVSPTSSGGVAGGVIHVYADDNPEKSSGSFIPYCSMAQAQLCFHGHRDAVKFFVSVPGNVLATLNGSVLDSPSEGQGSSAQPEAEAQSIQNVLVLSGGEGYIDFRIGEEITHSLTHMKPAVCKAERSHIIVWQVSYIPV</sequence>
<evidence type="ECO:0000259" key="19">
    <source>
        <dbReference type="PROSITE" id="PS51777"/>
    </source>
</evidence>
<feature type="region of interest" description="Disordered" evidence="17">
    <location>
        <begin position="824"/>
        <end position="843"/>
    </location>
</feature>
<dbReference type="Pfam" id="PF09744">
    <property type="entry name" value="RH1"/>
    <property type="match status" value="1"/>
</dbReference>
<accession>A0A8C7IDP4</accession>
<evidence type="ECO:0000256" key="17">
    <source>
        <dbReference type="SAM" id="MobiDB-lite"/>
    </source>
</evidence>
<evidence type="ECO:0000256" key="11">
    <source>
        <dbReference type="ARBA" id="ARBA00023054"/>
    </source>
</evidence>
<dbReference type="GeneTree" id="ENSGT00940000153496"/>
<dbReference type="Pfam" id="PF16471">
    <property type="entry name" value="JIP_LZII"/>
    <property type="match status" value="1"/>
</dbReference>
<evidence type="ECO:0000256" key="5">
    <source>
        <dbReference type="ARBA" id="ARBA00004556"/>
    </source>
</evidence>
<dbReference type="InterPro" id="IPR015943">
    <property type="entry name" value="WD40/YVTN_repeat-like_dom_sf"/>
</dbReference>
<dbReference type="FunFam" id="1.20.5.1000:FF:000001">
    <property type="entry name" value="C-Jun-amino-terminal kinase-interacting protein 3 isoform X2"/>
    <property type="match status" value="1"/>
</dbReference>
<feature type="domain" description="RH1" evidence="18">
    <location>
        <begin position="6"/>
        <end position="94"/>
    </location>
</feature>
<organism evidence="20 21">
    <name type="scientific">Oncorhynchus kisutch</name>
    <name type="common">Coho salmon</name>
    <name type="synonym">Salmo kisutch</name>
    <dbReference type="NCBI Taxonomy" id="8019"/>
    <lineage>
        <taxon>Eukaryota</taxon>
        <taxon>Metazoa</taxon>
        <taxon>Chordata</taxon>
        <taxon>Craniata</taxon>
        <taxon>Vertebrata</taxon>
        <taxon>Euteleostomi</taxon>
        <taxon>Actinopterygii</taxon>
        <taxon>Neopterygii</taxon>
        <taxon>Teleostei</taxon>
        <taxon>Protacanthopterygii</taxon>
        <taxon>Salmoniformes</taxon>
        <taxon>Salmonidae</taxon>
        <taxon>Salmoninae</taxon>
        <taxon>Oncorhynchus</taxon>
    </lineage>
</organism>
<name>A0A8C7IDP4_ONCKI</name>
<feature type="coiled-coil region" evidence="16">
    <location>
        <begin position="60"/>
        <end position="147"/>
    </location>
</feature>
<feature type="domain" description="RH2" evidence="19">
    <location>
        <begin position="467"/>
        <end position="538"/>
    </location>
</feature>
<dbReference type="GO" id="GO:0030425">
    <property type="term" value="C:dendrite"/>
    <property type="evidence" value="ECO:0007669"/>
    <property type="project" value="UniProtKB-SubCell"/>
</dbReference>
<dbReference type="Ensembl" id="ENSOKIT00005075213.1">
    <property type="protein sequence ID" value="ENSOKIP00005070621.1"/>
    <property type="gene ID" value="ENSOKIG00005029868.1"/>
</dbReference>
<dbReference type="Pfam" id="PF19056">
    <property type="entry name" value="WD40_2"/>
    <property type="match status" value="1"/>
</dbReference>
<keyword evidence="9" id="KW-0597">Phosphoprotein</keyword>
<dbReference type="GO" id="GO:0030159">
    <property type="term" value="F:signaling receptor complex adaptor activity"/>
    <property type="evidence" value="ECO:0007669"/>
    <property type="project" value="TreeGrafter"/>
</dbReference>
<evidence type="ECO:0000313" key="20">
    <source>
        <dbReference type="Ensembl" id="ENSOKIP00005070621.1"/>
    </source>
</evidence>
<dbReference type="GO" id="GO:0031410">
    <property type="term" value="C:cytoplasmic vesicle"/>
    <property type="evidence" value="ECO:0007669"/>
    <property type="project" value="UniProtKB-SubCell"/>
</dbReference>
<evidence type="ECO:0000256" key="1">
    <source>
        <dbReference type="ARBA" id="ARBA00004279"/>
    </source>
</evidence>
<dbReference type="GO" id="GO:0016192">
    <property type="term" value="P:vesicle-mediated transport"/>
    <property type="evidence" value="ECO:0007669"/>
    <property type="project" value="TreeGrafter"/>
</dbReference>
<keyword evidence="13" id="KW-0968">Cytoplasmic vesicle</keyword>
<dbReference type="InterPro" id="IPR034744">
    <property type="entry name" value="RH2"/>
</dbReference>
<evidence type="ECO:0000256" key="6">
    <source>
        <dbReference type="ARBA" id="ARBA00004624"/>
    </source>
</evidence>
<keyword evidence="11 16" id="KW-0175">Coiled coil</keyword>
<dbReference type="InterPro" id="IPR032486">
    <property type="entry name" value="JIP_LZII"/>
</dbReference>
<dbReference type="GO" id="GO:0005794">
    <property type="term" value="C:Golgi apparatus"/>
    <property type="evidence" value="ECO:0007669"/>
    <property type="project" value="UniProtKB-SubCell"/>
</dbReference>
<keyword evidence="12" id="KW-0966">Cell projection</keyword>
<dbReference type="PROSITE" id="PS51776">
    <property type="entry name" value="RH1"/>
    <property type="match status" value="1"/>
</dbReference>
<dbReference type="InterPro" id="IPR036322">
    <property type="entry name" value="WD40_repeat_dom_sf"/>
</dbReference>
<evidence type="ECO:0000256" key="8">
    <source>
        <dbReference type="ARBA" id="ARBA00022490"/>
    </source>
</evidence>
<evidence type="ECO:0000256" key="13">
    <source>
        <dbReference type="ARBA" id="ARBA00023329"/>
    </source>
</evidence>
<gene>
    <name evidence="20" type="primary">MAPK8IP3</name>
    <name evidence="20" type="synonym">LOC109898245</name>
</gene>
<dbReference type="Proteomes" id="UP000694557">
    <property type="component" value="Unassembled WGS sequence"/>
</dbReference>
<evidence type="ECO:0000256" key="10">
    <source>
        <dbReference type="ARBA" id="ARBA00023034"/>
    </source>
</evidence>
<evidence type="ECO:0000256" key="16">
    <source>
        <dbReference type="SAM" id="Coils"/>
    </source>
</evidence>
<dbReference type="GO" id="GO:0048471">
    <property type="term" value="C:perinuclear region of cytoplasm"/>
    <property type="evidence" value="ECO:0007669"/>
    <property type="project" value="UniProtKB-SubCell"/>
</dbReference>
<keyword evidence="10" id="KW-0333">Golgi apparatus</keyword>
<dbReference type="AlphaFoldDB" id="A0A8C7IDP4"/>
<dbReference type="InterPro" id="IPR039911">
    <property type="entry name" value="JIP3/JIP4"/>
</dbReference>
<evidence type="ECO:0000256" key="2">
    <source>
        <dbReference type="ARBA" id="ARBA00004489"/>
    </source>
</evidence>
<evidence type="ECO:0000256" key="4">
    <source>
        <dbReference type="ARBA" id="ARBA00004555"/>
    </source>
</evidence>
<dbReference type="InterPro" id="IPR034743">
    <property type="entry name" value="RH1"/>
</dbReference>
<feature type="compositionally biased region" description="Low complexity" evidence="17">
    <location>
        <begin position="861"/>
        <end position="872"/>
    </location>
</feature>
<dbReference type="FunFam" id="2.130.10.10:FF:000334">
    <property type="entry name" value="C-Jun-amino-terminal kinase-interacting protein 3 isoform X6"/>
    <property type="match status" value="1"/>
</dbReference>
<reference evidence="20" key="1">
    <citation type="submission" date="2025-08" db="UniProtKB">
        <authorList>
            <consortium name="Ensembl"/>
        </authorList>
    </citation>
    <scope>IDENTIFICATION</scope>
</reference>
<dbReference type="Gene3D" id="1.20.5.1000">
    <property type="entry name" value="arf6 gtpase in complex with a specific effector, jip4"/>
    <property type="match status" value="1"/>
</dbReference>